<dbReference type="Gene3D" id="3.30.1370.10">
    <property type="entry name" value="K Homology domain, type 1"/>
    <property type="match status" value="1"/>
</dbReference>
<dbReference type="EnsemblPlants" id="QL02p103579:mrna">
    <property type="protein sequence ID" value="QL02p103579:mrna"/>
    <property type="gene ID" value="QL02p103579"/>
</dbReference>
<feature type="region of interest" description="Disordered" evidence="10">
    <location>
        <begin position="1"/>
        <end position="47"/>
    </location>
</feature>
<dbReference type="InParanoid" id="A0A7N2R0H8"/>
<dbReference type="InterPro" id="IPR043128">
    <property type="entry name" value="Rev_trsase/Diguanyl_cyclase"/>
</dbReference>
<dbReference type="Pfam" id="PF03732">
    <property type="entry name" value="Retrotrans_gag"/>
    <property type="match status" value="1"/>
</dbReference>
<evidence type="ECO:0000259" key="13">
    <source>
        <dbReference type="PROSITE" id="PS50878"/>
    </source>
</evidence>
<dbReference type="InterPro" id="IPR001878">
    <property type="entry name" value="Znf_CCHC"/>
</dbReference>
<dbReference type="GO" id="GO:0003964">
    <property type="term" value="F:RNA-directed DNA polymerase activity"/>
    <property type="evidence" value="ECO:0007669"/>
    <property type="project" value="UniProtKB-KW"/>
</dbReference>
<dbReference type="PROSITE" id="PS50878">
    <property type="entry name" value="RT_POL"/>
    <property type="match status" value="1"/>
</dbReference>
<evidence type="ECO:0000313" key="15">
    <source>
        <dbReference type="EnsemblPlants" id="QL02p103579:mrna"/>
    </source>
</evidence>
<feature type="compositionally biased region" description="Low complexity" evidence="10">
    <location>
        <begin position="11"/>
        <end position="32"/>
    </location>
</feature>
<feature type="region of interest" description="Disordered" evidence="10">
    <location>
        <begin position="1712"/>
        <end position="1808"/>
    </location>
</feature>
<dbReference type="InterPro" id="IPR005162">
    <property type="entry name" value="Retrotrans_gag_dom"/>
</dbReference>
<feature type="region of interest" description="Disordered" evidence="10">
    <location>
        <begin position="65"/>
        <end position="89"/>
    </location>
</feature>
<dbReference type="InterPro" id="IPR023780">
    <property type="entry name" value="Chromo_domain"/>
</dbReference>
<dbReference type="SUPFAM" id="SSF53098">
    <property type="entry name" value="Ribonuclease H-like"/>
    <property type="match status" value="1"/>
</dbReference>
<keyword evidence="5" id="KW-0540">Nuclease</keyword>
<evidence type="ECO:0000256" key="8">
    <source>
        <dbReference type="ARBA" id="ARBA00022918"/>
    </source>
</evidence>
<feature type="region of interest" description="Disordered" evidence="10">
    <location>
        <begin position="264"/>
        <end position="333"/>
    </location>
</feature>
<dbReference type="GO" id="GO:0008270">
    <property type="term" value="F:zinc ion binding"/>
    <property type="evidence" value="ECO:0007669"/>
    <property type="project" value="UniProtKB-KW"/>
</dbReference>
<dbReference type="Gene3D" id="3.30.420.10">
    <property type="entry name" value="Ribonuclease H-like superfamily/Ribonuclease H"/>
    <property type="match status" value="1"/>
</dbReference>
<dbReference type="Pfam" id="PF00078">
    <property type="entry name" value="RVT_1"/>
    <property type="match status" value="1"/>
</dbReference>
<dbReference type="InterPro" id="IPR043502">
    <property type="entry name" value="DNA/RNA_pol_sf"/>
</dbReference>
<dbReference type="InterPro" id="IPR001584">
    <property type="entry name" value="Integrase_cat-core"/>
</dbReference>
<dbReference type="GO" id="GO:0003723">
    <property type="term" value="F:RNA binding"/>
    <property type="evidence" value="ECO:0007669"/>
    <property type="project" value="UniProtKB-KW"/>
</dbReference>
<dbReference type="GO" id="GO:0015074">
    <property type="term" value="P:DNA integration"/>
    <property type="evidence" value="ECO:0007669"/>
    <property type="project" value="InterPro"/>
</dbReference>
<proteinExistence type="predicted"/>
<dbReference type="InterPro" id="IPR048548">
    <property type="entry name" value="KRR1-like_KH2"/>
</dbReference>
<dbReference type="FunFam" id="3.30.70.270:FF:000026">
    <property type="entry name" value="Transposon Ty3-G Gag-Pol polyprotein"/>
    <property type="match status" value="1"/>
</dbReference>
<dbReference type="Proteomes" id="UP000594261">
    <property type="component" value="Chromosome 2"/>
</dbReference>
<dbReference type="PROSITE" id="PS50013">
    <property type="entry name" value="CHROMO_2"/>
    <property type="match status" value="1"/>
</dbReference>
<dbReference type="InterPro" id="IPR000953">
    <property type="entry name" value="Chromo/chromo_shadow_dom"/>
</dbReference>
<organism evidence="15 16">
    <name type="scientific">Quercus lobata</name>
    <name type="common">Valley oak</name>
    <dbReference type="NCBI Taxonomy" id="97700"/>
    <lineage>
        <taxon>Eukaryota</taxon>
        <taxon>Viridiplantae</taxon>
        <taxon>Streptophyta</taxon>
        <taxon>Embryophyta</taxon>
        <taxon>Tracheophyta</taxon>
        <taxon>Spermatophyta</taxon>
        <taxon>Magnoliopsida</taxon>
        <taxon>eudicotyledons</taxon>
        <taxon>Gunneridae</taxon>
        <taxon>Pentapetalae</taxon>
        <taxon>rosids</taxon>
        <taxon>fabids</taxon>
        <taxon>Fagales</taxon>
        <taxon>Fagaceae</taxon>
        <taxon>Quercus</taxon>
    </lineage>
</organism>
<dbReference type="CDD" id="cd00303">
    <property type="entry name" value="retropepsin_like"/>
    <property type="match status" value="1"/>
</dbReference>
<dbReference type="SMART" id="SM00343">
    <property type="entry name" value="ZnF_C2HC"/>
    <property type="match status" value="1"/>
</dbReference>
<dbReference type="CDD" id="cd09274">
    <property type="entry name" value="RNase_HI_RT_Ty3"/>
    <property type="match status" value="1"/>
</dbReference>
<dbReference type="InterPro" id="IPR036875">
    <property type="entry name" value="Znf_CCHC_sf"/>
</dbReference>
<dbReference type="SMART" id="SM00298">
    <property type="entry name" value="CHROMO"/>
    <property type="match status" value="1"/>
</dbReference>
<feature type="domain" description="Chromo" evidence="11">
    <location>
        <begin position="1496"/>
        <end position="1555"/>
    </location>
</feature>
<dbReference type="EC" id="2.7.7.49" evidence="1"/>
<protein>
    <recommendedName>
        <fullName evidence="1">RNA-directed DNA polymerase</fullName>
        <ecNumber evidence="1">2.7.7.49</ecNumber>
    </recommendedName>
</protein>
<dbReference type="SUPFAM" id="SSF54791">
    <property type="entry name" value="Eukaryotic type KH-domain (KH-domain type I)"/>
    <property type="match status" value="1"/>
</dbReference>
<dbReference type="OMA" id="EATRYCE"/>
<dbReference type="GO" id="GO:0008233">
    <property type="term" value="F:peptidase activity"/>
    <property type="evidence" value="ECO:0007669"/>
    <property type="project" value="UniProtKB-KW"/>
</dbReference>
<dbReference type="Pfam" id="PF21800">
    <property type="entry name" value="KH_KRR1_2nd"/>
    <property type="match status" value="1"/>
</dbReference>
<reference evidence="15" key="2">
    <citation type="submission" date="2021-01" db="UniProtKB">
        <authorList>
            <consortium name="EnsemblPlants"/>
        </authorList>
    </citation>
    <scope>IDENTIFICATION</scope>
</reference>
<dbReference type="CDD" id="cd22394">
    <property type="entry name" value="KH-I_KRR1_rpt2"/>
    <property type="match status" value="1"/>
</dbReference>
<dbReference type="Gene3D" id="4.10.60.10">
    <property type="entry name" value="Zinc finger, CCHC-type"/>
    <property type="match status" value="1"/>
</dbReference>
<keyword evidence="2" id="KW-0645">Protease</keyword>
<dbReference type="PANTHER" id="PTHR35046:SF9">
    <property type="entry name" value="RNA-DIRECTED DNA POLYMERASE"/>
    <property type="match status" value="1"/>
</dbReference>
<accession>A0A7N2R0H8</accession>
<dbReference type="PROSITE" id="PS50158">
    <property type="entry name" value="ZF_CCHC"/>
    <property type="match status" value="1"/>
</dbReference>
<evidence type="ECO:0000256" key="7">
    <source>
        <dbReference type="ARBA" id="ARBA00022801"/>
    </source>
</evidence>
<feature type="domain" description="Integrase catalytic" evidence="14">
    <location>
        <begin position="1199"/>
        <end position="1319"/>
    </location>
</feature>
<dbReference type="InterPro" id="IPR012337">
    <property type="entry name" value="RNaseH-like_sf"/>
</dbReference>
<evidence type="ECO:0000256" key="6">
    <source>
        <dbReference type="ARBA" id="ARBA00022759"/>
    </source>
</evidence>
<evidence type="ECO:0000256" key="3">
    <source>
        <dbReference type="ARBA" id="ARBA00022679"/>
    </source>
</evidence>
<dbReference type="GO" id="GO:0006508">
    <property type="term" value="P:proteolysis"/>
    <property type="evidence" value="ECO:0007669"/>
    <property type="project" value="UniProtKB-KW"/>
</dbReference>
<dbReference type="InterPro" id="IPR041588">
    <property type="entry name" value="Integrase_H2C2"/>
</dbReference>
<dbReference type="Pfam" id="PF24626">
    <property type="entry name" value="SH3_Tf2-1"/>
    <property type="match status" value="1"/>
</dbReference>
<keyword evidence="3" id="KW-0808">Transferase</keyword>
<dbReference type="PANTHER" id="PTHR35046">
    <property type="entry name" value="ZINC KNUCKLE (CCHC-TYPE) FAMILY PROTEIN"/>
    <property type="match status" value="1"/>
</dbReference>
<keyword evidence="8" id="KW-0695">RNA-directed DNA polymerase</keyword>
<dbReference type="SUPFAM" id="SSF54160">
    <property type="entry name" value="Chromo domain-like"/>
    <property type="match status" value="1"/>
</dbReference>
<dbReference type="Gramene" id="QL02p103579:mrna">
    <property type="protein sequence ID" value="QL02p103579:mrna"/>
    <property type="gene ID" value="QL02p103579"/>
</dbReference>
<dbReference type="InterPro" id="IPR021109">
    <property type="entry name" value="Peptidase_aspartic_dom_sf"/>
</dbReference>
<dbReference type="Gene3D" id="2.40.50.40">
    <property type="match status" value="1"/>
</dbReference>
<feature type="domain" description="Reverse transcriptase" evidence="13">
    <location>
        <begin position="681"/>
        <end position="860"/>
    </location>
</feature>
<dbReference type="Gene3D" id="3.30.70.270">
    <property type="match status" value="2"/>
</dbReference>
<keyword evidence="4" id="KW-0548">Nucleotidyltransferase</keyword>
<keyword evidence="6" id="KW-0255">Endonuclease</keyword>
<keyword evidence="9" id="KW-0479">Metal-binding</keyword>
<dbReference type="Pfam" id="PF17921">
    <property type="entry name" value="Integrase_H2C2"/>
    <property type="match status" value="1"/>
</dbReference>
<dbReference type="InterPro" id="IPR036397">
    <property type="entry name" value="RNaseH_sf"/>
</dbReference>
<evidence type="ECO:0000256" key="9">
    <source>
        <dbReference type="PROSITE-ProRule" id="PRU00047"/>
    </source>
</evidence>
<dbReference type="CDD" id="cd01647">
    <property type="entry name" value="RT_LTR"/>
    <property type="match status" value="1"/>
</dbReference>
<feature type="region of interest" description="Disordered" evidence="10">
    <location>
        <begin position="1674"/>
        <end position="1700"/>
    </location>
</feature>
<evidence type="ECO:0000256" key="10">
    <source>
        <dbReference type="SAM" id="MobiDB-lite"/>
    </source>
</evidence>
<evidence type="ECO:0000256" key="4">
    <source>
        <dbReference type="ARBA" id="ARBA00022695"/>
    </source>
</evidence>
<evidence type="ECO:0000256" key="5">
    <source>
        <dbReference type="ARBA" id="ARBA00022722"/>
    </source>
</evidence>
<dbReference type="FunFam" id="3.10.10.10:FF:000007">
    <property type="entry name" value="Retrovirus-related Pol polyprotein from transposon 17.6-like Protein"/>
    <property type="match status" value="1"/>
</dbReference>
<evidence type="ECO:0000313" key="16">
    <source>
        <dbReference type="Proteomes" id="UP000594261"/>
    </source>
</evidence>
<feature type="compositionally biased region" description="Polar residues" evidence="10">
    <location>
        <begin position="309"/>
        <end position="323"/>
    </location>
</feature>
<dbReference type="Pfam" id="PF17917">
    <property type="entry name" value="RT_RNaseH"/>
    <property type="match status" value="1"/>
</dbReference>
<dbReference type="InterPro" id="IPR056924">
    <property type="entry name" value="SH3_Tf2-1"/>
</dbReference>
<keyword evidence="9" id="KW-0862">Zinc</keyword>
<dbReference type="Pfam" id="PF00385">
    <property type="entry name" value="Chromo"/>
    <property type="match status" value="1"/>
</dbReference>
<dbReference type="Pfam" id="PF00098">
    <property type="entry name" value="zf-CCHC"/>
    <property type="match status" value="1"/>
</dbReference>
<dbReference type="SUPFAM" id="SSF50630">
    <property type="entry name" value="Acid proteases"/>
    <property type="match status" value="1"/>
</dbReference>
<keyword evidence="16" id="KW-1185">Reference proteome</keyword>
<dbReference type="SUPFAM" id="SSF56672">
    <property type="entry name" value="DNA/RNA polymerases"/>
    <property type="match status" value="1"/>
</dbReference>
<dbReference type="InterPro" id="IPR016197">
    <property type="entry name" value="Chromo-like_dom_sf"/>
</dbReference>
<evidence type="ECO:0000259" key="12">
    <source>
        <dbReference type="PROSITE" id="PS50158"/>
    </source>
</evidence>
<keyword evidence="9" id="KW-0863">Zinc-finger</keyword>
<keyword evidence="7" id="KW-0378">Hydrolase</keyword>
<dbReference type="InterPro" id="IPR000477">
    <property type="entry name" value="RT_dom"/>
</dbReference>
<reference evidence="16" key="1">
    <citation type="journal article" date="2016" name="G3 (Bethesda)">
        <title>First Draft Assembly and Annotation of the Genome of a California Endemic Oak Quercus lobata Nee (Fagaceae).</title>
        <authorList>
            <person name="Sork V.L."/>
            <person name="Fitz-Gibbon S.T."/>
            <person name="Puiu D."/>
            <person name="Crepeau M."/>
            <person name="Gugger P.F."/>
            <person name="Sherman R."/>
            <person name="Stevens K."/>
            <person name="Langley C.H."/>
            <person name="Pellegrini M."/>
            <person name="Salzberg S.L."/>
        </authorList>
    </citation>
    <scope>NUCLEOTIDE SEQUENCE [LARGE SCALE GENOMIC DNA]</scope>
    <source>
        <strain evidence="16">cv. SW786</strain>
    </source>
</reference>
<evidence type="ECO:0000256" key="1">
    <source>
        <dbReference type="ARBA" id="ARBA00012493"/>
    </source>
</evidence>
<dbReference type="PROSITE" id="PS50994">
    <property type="entry name" value="INTEGRASE"/>
    <property type="match status" value="1"/>
</dbReference>
<dbReference type="Gene3D" id="2.40.70.10">
    <property type="entry name" value="Acid Proteases"/>
    <property type="match status" value="1"/>
</dbReference>
<name>A0A7N2R0H8_QUELO</name>
<feature type="compositionally biased region" description="Basic and acidic residues" evidence="10">
    <location>
        <begin position="1721"/>
        <end position="1762"/>
    </location>
</feature>
<dbReference type="Gene3D" id="3.10.10.10">
    <property type="entry name" value="HIV Type 1 Reverse Transcriptase, subunit A, domain 1"/>
    <property type="match status" value="1"/>
</dbReference>
<dbReference type="GO" id="GO:0004519">
    <property type="term" value="F:endonuclease activity"/>
    <property type="evidence" value="ECO:0007669"/>
    <property type="project" value="UniProtKB-KW"/>
</dbReference>
<feature type="compositionally biased region" description="Basic and acidic residues" evidence="10">
    <location>
        <begin position="80"/>
        <end position="89"/>
    </location>
</feature>
<dbReference type="InterPro" id="IPR036612">
    <property type="entry name" value="KH_dom_type_1_sf"/>
</dbReference>
<sequence length="1808" mass="208122">MHLRSGRLVTSSEEQSNSKSESSSEPQSSPQSRLNMDPPPQDELRQAIAELTARLGHLEARYDEENAHNGRNNNRHGPHPRQDHRDNEDNSAKHIKVEAPTFDGVRNPQVYNDWVREMDQFFEWYELSEDRKVRFAKMKLVGRAKLHWDSVVNHLRKTRQPPITLWEEMKAKLNEKYFPVSHQGNLLDQWHDLRQDNRSATEYVEQFEEYRIRSNATEDEPITLSRFRKGLNYDLQRELVARQISTLDDAYTLVQDLELIPRPQGGRRFDNRMLPHNNFDGPQGRYLQGTQNRPYLNNRPLHIEENPQGRYQQGPQTRPNPNNRPLRLEDKGKGVVRETFRPNSRIQCFKCQGFGHMAAQCPNKTLLIEELDGEEEVEEVVYEPNIEDIVEIGEDDPTQLACIRALPSFDNLNKGSLDTPVMSVVRCALAQSEESDDWKRNTIFQTFVKCGTTNCKVIIDSGSCINAVSSKLVSLLGLKLVAHPKPYKVSWVDDSSITIKDRCLVPIHILSYKAQISCDVIPMDVGHIILGRPWLYDLDVTLYGRSNSCSFMHNGQRIKLNPVKTKFVSARKAREEPKKQSMNLISPKELERTVNQDSIIFALVVKEIALDNFEEPRKEVRSVLQEFQDVFPKELPNQLPPMRDIQHAIDLVPGAALPNLPHYRMSPPQYDEMVRQVDELLHKGFVRESLSPCAVPALLTPKKDGSWRMCVDSRAINKITVKYRFPIPRLDDMFDMMSGATIFSKIDLKSGYHQIRIRPGDEWKTAFKTKDGLYEWLVMPFGLSNAPSTFMRMITQVLRPFMGKFVVVYFDDILIYSNSKEQHLDHLKQVCSTLRRENLYANLKKCSFFTDSVIFLGFVVSSKGVSADPQKVRAIVDWPEPKNIHEVRSFHGLATFYRRFIRGFSTIMAPITDCMKQGECQWSNAAGKAFQEIKKKMTEAPVMRLPDFDKVFEVECDASGVGIGGVLSQDCHPIAYFSEKLNEAKKKYSTYDKELYAVVQALRYWSHYLTPHEFVIYSDHDALRHINSQKKLNARHVPWVEFLQRFSFVLKHKSGVENKVADALSRRVTLLSVMSTKVIGFEKLQEEYESCPDFGEVYTTLKTEHLQVVDDFILRDGYLFKANKLCIPRTSVRDFLVWEVHAGGLSGHFGRDKTIEVVERQFYWPSLKRDVAKIIGQCRQCQLAKHCKQNTGLYTPLPVPYRPWEDISIDFILGLPRTLRKFDSILVVVDRFSKMAHFLPCSKTSDASKVAKIFFDEIVKLYGLPKSIVSDRDVKFMSYFWKTLWHMMGTKLKFSTAYHPQTDGQTEVVNRSLGNLLRSIGMSPFEVVHGYTPRRPLDLLPMSSHDRVSVSAVEFASHMHELHKEINKRIHASNLKYKTQADLHRCHLDFDVGDYVMIRIRPERYPSGTVKKLQVRSAGPFKVLKKLGPNAYVIDIPSDYGISSTFNIADLLAFKGPAVIPYDPFDDPLSSSLANPVPSPTPSCFQKAHRDIIDVILDEQSLFTRDGTVQRFLVRWRGRPDSDCTWITREELQQLDPALLEAYLDTLATTSSLPPITRTYERRRRRHADPVSLWLDGERFVKRRQHLVGPNSSTLKALEILTGCYILVQGNTVAAMGSFKGLKQVRRIVEDCIKNKMHPVYHIKVLMMKKELEKDPALANENWDRFLPKFKKKNVQQKKVKTKEKKPYTPFPPPQQPSKIDEQLESGEFFMSQKKKSAKTWQEKQDKQAQKTAENKRKREAAFIPPEEPRKQDTKSEDDNKDVAAMAMSLKKKAKDFGKQKLSENINAEAYIATAGEPSKKKSKRRET</sequence>
<evidence type="ECO:0000259" key="11">
    <source>
        <dbReference type="PROSITE" id="PS50013"/>
    </source>
</evidence>
<evidence type="ECO:0000259" key="14">
    <source>
        <dbReference type="PROSITE" id="PS50994"/>
    </source>
</evidence>
<feature type="domain" description="CCHC-type" evidence="12">
    <location>
        <begin position="348"/>
        <end position="363"/>
    </location>
</feature>
<dbReference type="InterPro" id="IPR048549">
    <property type="entry name" value="KRR1-like_KH2_euk"/>
</dbReference>
<dbReference type="SUPFAM" id="SSF57756">
    <property type="entry name" value="Retrovirus zinc finger-like domains"/>
    <property type="match status" value="1"/>
</dbReference>
<dbReference type="InterPro" id="IPR041373">
    <property type="entry name" value="RT_RNaseH"/>
</dbReference>
<dbReference type="Gene3D" id="1.10.340.70">
    <property type="match status" value="1"/>
</dbReference>
<evidence type="ECO:0000256" key="2">
    <source>
        <dbReference type="ARBA" id="ARBA00022670"/>
    </source>
</evidence>
<feature type="compositionally biased region" description="Basic residues" evidence="10">
    <location>
        <begin position="1674"/>
        <end position="1684"/>
    </location>
</feature>